<evidence type="ECO:0000259" key="1">
    <source>
        <dbReference type="Pfam" id="PF17921"/>
    </source>
</evidence>
<dbReference type="Proteomes" id="UP000704712">
    <property type="component" value="Unassembled WGS sequence"/>
</dbReference>
<name>A0A8S9V337_PHYIN</name>
<evidence type="ECO:0000313" key="3">
    <source>
        <dbReference type="Proteomes" id="UP000704712"/>
    </source>
</evidence>
<dbReference type="Gene3D" id="3.30.420.10">
    <property type="entry name" value="Ribonuclease H-like superfamily/Ribonuclease H"/>
    <property type="match status" value="1"/>
</dbReference>
<dbReference type="PANTHER" id="PTHR37984">
    <property type="entry name" value="PROTEIN CBG26694"/>
    <property type="match status" value="1"/>
</dbReference>
<comment type="caution">
    <text evidence="2">The sequence shown here is derived from an EMBL/GenBank/DDBJ whole genome shotgun (WGS) entry which is preliminary data.</text>
</comment>
<dbReference type="EMBL" id="JAACNO010000479">
    <property type="protein sequence ID" value="KAF4147360.1"/>
    <property type="molecule type" value="Genomic_DNA"/>
</dbReference>
<dbReference type="InterPro" id="IPR012337">
    <property type="entry name" value="RNaseH-like_sf"/>
</dbReference>
<dbReference type="InterPro" id="IPR041588">
    <property type="entry name" value="Integrase_H2C2"/>
</dbReference>
<feature type="domain" description="Integrase zinc-binding" evidence="1">
    <location>
        <begin position="55"/>
        <end position="92"/>
    </location>
</feature>
<protein>
    <submittedName>
        <fullName evidence="2">Integrase zinc binding domain</fullName>
    </submittedName>
</protein>
<dbReference type="InterPro" id="IPR050951">
    <property type="entry name" value="Retrovirus_Pol_polyprotein"/>
</dbReference>
<dbReference type="GO" id="GO:0003676">
    <property type="term" value="F:nucleic acid binding"/>
    <property type="evidence" value="ECO:0007669"/>
    <property type="project" value="InterPro"/>
</dbReference>
<dbReference type="Pfam" id="PF17921">
    <property type="entry name" value="Integrase_H2C2"/>
    <property type="match status" value="1"/>
</dbReference>
<organism evidence="2 3">
    <name type="scientific">Phytophthora infestans</name>
    <name type="common">Potato late blight agent</name>
    <name type="synonym">Botrytis infestans</name>
    <dbReference type="NCBI Taxonomy" id="4787"/>
    <lineage>
        <taxon>Eukaryota</taxon>
        <taxon>Sar</taxon>
        <taxon>Stramenopiles</taxon>
        <taxon>Oomycota</taxon>
        <taxon>Peronosporomycetes</taxon>
        <taxon>Peronosporales</taxon>
        <taxon>Peronosporaceae</taxon>
        <taxon>Phytophthora</taxon>
    </lineage>
</organism>
<accession>A0A8S9V337</accession>
<sequence>MAEILQCQQSEPRPDGLALSPDTQGVLRVGGGQIWIPGSAGSLQLRLCIVGHFGAAGHRGMDTTRSSIAARLWWNDLAADVDFFVRRCLHCASVVGGPPIPRPLGEAMHAERPNELIHWDYLFMGASKGDDKYILVIKDDASKFVWFFTVPDAQQQRRHTRASRSGLRPSECVQRGSVIKERILKMK</sequence>
<dbReference type="AlphaFoldDB" id="A0A8S9V337"/>
<evidence type="ECO:0000313" key="2">
    <source>
        <dbReference type="EMBL" id="KAF4147360.1"/>
    </source>
</evidence>
<dbReference type="PANTHER" id="PTHR37984:SF5">
    <property type="entry name" value="PROTEIN NYNRIN-LIKE"/>
    <property type="match status" value="1"/>
</dbReference>
<dbReference type="InterPro" id="IPR036397">
    <property type="entry name" value="RNaseH_sf"/>
</dbReference>
<dbReference type="Gene3D" id="1.10.340.70">
    <property type="match status" value="1"/>
</dbReference>
<dbReference type="SUPFAM" id="SSF53098">
    <property type="entry name" value="Ribonuclease H-like"/>
    <property type="match status" value="1"/>
</dbReference>
<proteinExistence type="predicted"/>
<gene>
    <name evidence="2" type="ORF">GN958_ATG03482</name>
</gene>
<reference evidence="2" key="1">
    <citation type="submission" date="2020-03" db="EMBL/GenBank/DDBJ databases">
        <title>Hybrid Assembly of Korean Phytophthora infestans isolates.</title>
        <authorList>
            <person name="Prokchorchik M."/>
            <person name="Lee Y."/>
            <person name="Seo J."/>
            <person name="Cho J.-H."/>
            <person name="Park Y.-E."/>
            <person name="Jang D.-C."/>
            <person name="Im J.-S."/>
            <person name="Choi J.-G."/>
            <person name="Park H.-J."/>
            <person name="Lee G.-B."/>
            <person name="Lee Y.-G."/>
            <person name="Hong S.-Y."/>
            <person name="Cho K."/>
            <person name="Sohn K.H."/>
        </authorList>
    </citation>
    <scope>NUCLEOTIDE SEQUENCE</scope>
    <source>
        <strain evidence="2">KR_2_A2</strain>
    </source>
</reference>